<accession>A0A2T0ASC5</accession>
<dbReference type="InterPro" id="IPR004416">
    <property type="entry name" value="MnmG"/>
</dbReference>
<name>A0A2T0ASC5_9FIRM</name>
<dbReference type="PROSITE" id="PS01281">
    <property type="entry name" value="GIDA_2"/>
    <property type="match status" value="1"/>
</dbReference>
<dbReference type="PROSITE" id="PS01280">
    <property type="entry name" value="GIDA_1"/>
    <property type="match status" value="1"/>
</dbReference>
<evidence type="ECO:0000256" key="3">
    <source>
        <dbReference type="ARBA" id="ARBA00007653"/>
    </source>
</evidence>
<gene>
    <name evidence="11 13" type="primary">mnmG</name>
    <name evidence="11" type="synonym">gidA</name>
    <name evidence="13" type="ORF">MOHU_13440</name>
</gene>
<dbReference type="InterPro" id="IPR049312">
    <property type="entry name" value="GIDA_C_N"/>
</dbReference>
<dbReference type="InterPro" id="IPR002218">
    <property type="entry name" value="MnmG-rel"/>
</dbReference>
<dbReference type="InterPro" id="IPR040131">
    <property type="entry name" value="MnmG_N"/>
</dbReference>
<keyword evidence="11" id="KW-0963">Cytoplasm</keyword>
<evidence type="ECO:0000256" key="8">
    <source>
        <dbReference type="ARBA" id="ARBA00023027"/>
    </source>
</evidence>
<dbReference type="Pfam" id="PF21680">
    <property type="entry name" value="GIDA_C_1st"/>
    <property type="match status" value="1"/>
</dbReference>
<dbReference type="GO" id="GO:0050660">
    <property type="term" value="F:flavin adenine dinucleotide binding"/>
    <property type="evidence" value="ECO:0007669"/>
    <property type="project" value="UniProtKB-UniRule"/>
</dbReference>
<keyword evidence="14" id="KW-1185">Reference proteome</keyword>
<organism evidence="13 14">
    <name type="scientific">Neomoorella humiferrea</name>
    <dbReference type="NCBI Taxonomy" id="676965"/>
    <lineage>
        <taxon>Bacteria</taxon>
        <taxon>Bacillati</taxon>
        <taxon>Bacillota</taxon>
        <taxon>Clostridia</taxon>
        <taxon>Neomoorellales</taxon>
        <taxon>Neomoorellaceae</taxon>
        <taxon>Neomoorella</taxon>
    </lineage>
</organism>
<dbReference type="Pfam" id="PF13932">
    <property type="entry name" value="SAM_GIDA_C"/>
    <property type="match status" value="1"/>
</dbReference>
<dbReference type="SUPFAM" id="SSF51905">
    <property type="entry name" value="FAD/NAD(P)-binding domain"/>
    <property type="match status" value="1"/>
</dbReference>
<feature type="binding site" evidence="11">
    <location>
        <begin position="272"/>
        <end position="286"/>
    </location>
    <ligand>
        <name>NAD(+)</name>
        <dbReference type="ChEBI" id="CHEBI:57540"/>
    </ligand>
</feature>
<dbReference type="InterPro" id="IPR044920">
    <property type="entry name" value="MnmG_C_subdom_sf"/>
</dbReference>
<dbReference type="InterPro" id="IPR036188">
    <property type="entry name" value="FAD/NAD-bd_sf"/>
</dbReference>
<dbReference type="FunFam" id="1.10.150.570:FF:000001">
    <property type="entry name" value="tRNA uridine 5-carboxymethylaminomethyl modification enzyme MnmG"/>
    <property type="match status" value="1"/>
</dbReference>
<evidence type="ECO:0000256" key="4">
    <source>
        <dbReference type="ARBA" id="ARBA00020461"/>
    </source>
</evidence>
<dbReference type="Pfam" id="PF01134">
    <property type="entry name" value="GIDA"/>
    <property type="match status" value="1"/>
</dbReference>
<evidence type="ECO:0000256" key="9">
    <source>
        <dbReference type="ARBA" id="ARBA00025948"/>
    </source>
</evidence>
<sequence length="630" mass="69864">MYRAGYYDVVVVGAGHAGCEAALAAAKLGCRTLILTISLESVAMMACNPSVGGPAKGHLVREIDALGGIIGLNTDRSRIQIRRLNSGKGPAVRALRAQADKKLYQQNMTLTLCRQENLEIKQAEVVRIMVENGRVKGVLTKTGALFSCRAVVLTTGTYLRGRIIIGDVAYSGGPNGQFPAIELAANLQDLGIRMGRFKTGTPPRVSGRSINWEKLTEQPGDREPLNFSFWEDNSHRPNVPCWLTRTTETTHRIIRDNLDRAPLFSGMIEGKGPRYCPSIEDKVVRFADKPSHQIFLEPEGMGTDEWYVQGLSTSLPEDVQLAVLHSIPGLEKAEMMRPGYAIEYDYLDPTQLKNTLELKNISGLFTAGQINGTSGYEEAAAQGLIAGINAAQYIKEKEPFILRRDQAYIGVLIDDLVTRGVTEPYRMLTARAEYRLLLREDNADLRLAHLGYDVGLLDAERFKKVQEKKRKIEEGIKQLEKLHVGDNNGMVQEILKDCQETPLKGTASLADLLRRPGIKYKDLVRTGLIEELPAEIAQEIEMILKYEGYIAKEKAQVEKMLKLEGRPLPEGINYRAIKGLSRESVDQLERVRPCSLGQAARIPGVTPADIAVLMVYLEQKRREGINASVV</sequence>
<dbReference type="Gene3D" id="1.10.150.570">
    <property type="entry name" value="GidA associated domain, C-terminal subdomain"/>
    <property type="match status" value="1"/>
</dbReference>
<evidence type="ECO:0000313" key="14">
    <source>
        <dbReference type="Proteomes" id="UP000238415"/>
    </source>
</evidence>
<keyword evidence="7 11" id="KW-0274">FAD</keyword>
<evidence type="ECO:0000256" key="2">
    <source>
        <dbReference type="ARBA" id="ARBA00003717"/>
    </source>
</evidence>
<dbReference type="PRINTS" id="PR00411">
    <property type="entry name" value="PNDRDTASEI"/>
</dbReference>
<dbReference type="InterPro" id="IPR047001">
    <property type="entry name" value="MnmG_C_subdom"/>
</dbReference>
<dbReference type="PANTHER" id="PTHR11806">
    <property type="entry name" value="GLUCOSE INHIBITED DIVISION PROTEIN A"/>
    <property type="match status" value="1"/>
</dbReference>
<keyword evidence="6 11" id="KW-0819">tRNA processing</keyword>
<proteinExistence type="inferred from homology"/>
<feature type="binding site" evidence="11">
    <location>
        <begin position="13"/>
        <end position="18"/>
    </location>
    <ligand>
        <name>FAD</name>
        <dbReference type="ChEBI" id="CHEBI:57692"/>
    </ligand>
</feature>
<dbReference type="InterPro" id="IPR020595">
    <property type="entry name" value="MnmG-rel_CS"/>
</dbReference>
<protein>
    <recommendedName>
        <fullName evidence="4 11">tRNA uridine 5-carboxymethylaminomethyl modification enzyme MnmG</fullName>
    </recommendedName>
    <alternativeName>
        <fullName evidence="10 11">Glucose-inhibited division protein A</fullName>
    </alternativeName>
</protein>
<keyword evidence="5 11" id="KW-0285">Flavoprotein</keyword>
<comment type="function">
    <text evidence="2 11">NAD-binding protein involved in the addition of a carboxymethylaminomethyl (cmnm) group at the wobble position (U34) of certain tRNAs, forming tRNA-cmnm(5)s(2)U34.</text>
</comment>
<evidence type="ECO:0000256" key="11">
    <source>
        <dbReference type="HAMAP-Rule" id="MF_00129"/>
    </source>
</evidence>
<evidence type="ECO:0000256" key="10">
    <source>
        <dbReference type="ARBA" id="ARBA00031800"/>
    </source>
</evidence>
<evidence type="ECO:0000256" key="6">
    <source>
        <dbReference type="ARBA" id="ARBA00022694"/>
    </source>
</evidence>
<evidence type="ECO:0000259" key="12">
    <source>
        <dbReference type="SMART" id="SM01228"/>
    </source>
</evidence>
<dbReference type="Gene3D" id="3.50.50.60">
    <property type="entry name" value="FAD/NAD(P)-binding domain"/>
    <property type="match status" value="2"/>
</dbReference>
<feature type="domain" description="tRNA uridine 5-carboxymethylaminomethyl modification enzyme C-terminal subdomain" evidence="12">
    <location>
        <begin position="544"/>
        <end position="615"/>
    </location>
</feature>
<dbReference type="SMART" id="SM01228">
    <property type="entry name" value="GIDA_assoc_3"/>
    <property type="match status" value="1"/>
</dbReference>
<dbReference type="PANTHER" id="PTHR11806:SF0">
    <property type="entry name" value="PROTEIN MTO1 HOMOLOG, MITOCHONDRIAL"/>
    <property type="match status" value="1"/>
</dbReference>
<dbReference type="OrthoDB" id="9815560at2"/>
<dbReference type="Proteomes" id="UP000238415">
    <property type="component" value="Unassembled WGS sequence"/>
</dbReference>
<comment type="similarity">
    <text evidence="3 11">Belongs to the MnmG family.</text>
</comment>
<dbReference type="AlphaFoldDB" id="A0A2T0ASC5"/>
<dbReference type="HAMAP" id="MF_00129">
    <property type="entry name" value="MnmG_GidA"/>
    <property type="match status" value="1"/>
</dbReference>
<dbReference type="GO" id="GO:0030488">
    <property type="term" value="P:tRNA methylation"/>
    <property type="evidence" value="ECO:0007669"/>
    <property type="project" value="TreeGrafter"/>
</dbReference>
<dbReference type="NCBIfam" id="TIGR00136">
    <property type="entry name" value="mnmG_gidA"/>
    <property type="match status" value="1"/>
</dbReference>
<comment type="subcellular location">
    <subcellularLocation>
        <location evidence="11">Cytoplasm</location>
    </subcellularLocation>
</comment>
<dbReference type="EMBL" id="PVXM01000025">
    <property type="protein sequence ID" value="PRR72921.1"/>
    <property type="molecule type" value="Genomic_DNA"/>
</dbReference>
<comment type="subunit">
    <text evidence="9 11">Homodimer. Heterotetramer of two MnmE and two MnmG subunits.</text>
</comment>
<dbReference type="GO" id="GO:0005829">
    <property type="term" value="C:cytosol"/>
    <property type="evidence" value="ECO:0007669"/>
    <property type="project" value="TreeGrafter"/>
</dbReference>
<comment type="cofactor">
    <cofactor evidence="1 11">
        <name>FAD</name>
        <dbReference type="ChEBI" id="CHEBI:57692"/>
    </cofactor>
</comment>
<dbReference type="GO" id="GO:0002098">
    <property type="term" value="P:tRNA wobble uridine modification"/>
    <property type="evidence" value="ECO:0007669"/>
    <property type="project" value="InterPro"/>
</dbReference>
<comment type="caution">
    <text evidence="13">The sequence shown here is derived from an EMBL/GenBank/DDBJ whole genome shotgun (WGS) entry which is preliminary data.</text>
</comment>
<evidence type="ECO:0000256" key="5">
    <source>
        <dbReference type="ARBA" id="ARBA00022630"/>
    </source>
</evidence>
<dbReference type="InterPro" id="IPR026904">
    <property type="entry name" value="MnmG_C"/>
</dbReference>
<evidence type="ECO:0000256" key="1">
    <source>
        <dbReference type="ARBA" id="ARBA00001974"/>
    </source>
</evidence>
<comment type="caution">
    <text evidence="11">Lacks conserved residue(s) required for the propagation of feature annotation.</text>
</comment>
<dbReference type="FunFam" id="3.50.50.60:FF:000002">
    <property type="entry name" value="tRNA uridine 5-carboxymethylaminomethyl modification enzyme MnmG"/>
    <property type="match status" value="1"/>
</dbReference>
<evidence type="ECO:0000313" key="13">
    <source>
        <dbReference type="EMBL" id="PRR72921.1"/>
    </source>
</evidence>
<evidence type="ECO:0000256" key="7">
    <source>
        <dbReference type="ARBA" id="ARBA00022827"/>
    </source>
</evidence>
<dbReference type="RefSeq" id="WP_106005315.1">
    <property type="nucleotide sequence ID" value="NZ_CP136419.1"/>
</dbReference>
<reference evidence="13 14" key="1">
    <citation type="submission" date="2018-03" db="EMBL/GenBank/DDBJ databases">
        <title>Genome sequence of Moorella humiferrea DSM 23265.</title>
        <authorList>
            <person name="Poehlein A."/>
            <person name="Daniel R."/>
        </authorList>
    </citation>
    <scope>NUCLEOTIDE SEQUENCE [LARGE SCALE GENOMIC DNA]</scope>
    <source>
        <strain evidence="13 14">DSM 23265</strain>
    </source>
</reference>
<dbReference type="Gene3D" id="1.10.10.1800">
    <property type="entry name" value="tRNA uridine 5-carboxymethylaminomethyl modification enzyme MnmG/GidA"/>
    <property type="match status" value="1"/>
</dbReference>
<keyword evidence="8 11" id="KW-0520">NAD</keyword>